<keyword evidence="3" id="KW-0378">Hydrolase</keyword>
<evidence type="ECO:0000259" key="1">
    <source>
        <dbReference type="Pfam" id="PF04471"/>
    </source>
</evidence>
<dbReference type="KEGG" id="meg:DKB62_09240"/>
<dbReference type="Pfam" id="PF04471">
    <property type="entry name" value="Mrr_cat"/>
    <property type="match status" value="1"/>
</dbReference>
<dbReference type="OrthoDB" id="9803736at2"/>
<accession>A0A346B0T9</accession>
<dbReference type="PANTHER" id="PTHR30015">
    <property type="entry name" value="MRR RESTRICTION SYSTEM PROTEIN"/>
    <property type="match status" value="1"/>
</dbReference>
<feature type="domain" description="Restriction endonuclease type IV Mrr" evidence="1">
    <location>
        <begin position="160"/>
        <end position="282"/>
    </location>
</feature>
<evidence type="ECO:0000313" key="3">
    <source>
        <dbReference type="EMBL" id="AXL21732.1"/>
    </source>
</evidence>
<proteinExistence type="predicted"/>
<dbReference type="InterPro" id="IPR011335">
    <property type="entry name" value="Restrct_endonuc-II-like"/>
</dbReference>
<evidence type="ECO:0000259" key="2">
    <source>
        <dbReference type="Pfam" id="PF14338"/>
    </source>
</evidence>
<dbReference type="GO" id="GO:0003677">
    <property type="term" value="F:DNA binding"/>
    <property type="evidence" value="ECO:0007669"/>
    <property type="project" value="InterPro"/>
</dbReference>
<dbReference type="RefSeq" id="WP_107196589.1">
    <property type="nucleotide sequence ID" value="NZ_CP029462.1"/>
</dbReference>
<dbReference type="GO" id="GO:0009307">
    <property type="term" value="P:DNA restriction-modification system"/>
    <property type="evidence" value="ECO:0007669"/>
    <property type="project" value="InterPro"/>
</dbReference>
<dbReference type="Pfam" id="PF14338">
    <property type="entry name" value="Mrr_N"/>
    <property type="match status" value="1"/>
</dbReference>
<dbReference type="EMBL" id="CP029462">
    <property type="protein sequence ID" value="AXL21732.1"/>
    <property type="molecule type" value="Genomic_DNA"/>
</dbReference>
<evidence type="ECO:0000313" key="4">
    <source>
        <dbReference type="Proteomes" id="UP000254337"/>
    </source>
</evidence>
<dbReference type="InterPro" id="IPR052906">
    <property type="entry name" value="Type_IV_Methyl-Rstrct_Enzyme"/>
</dbReference>
<dbReference type="Proteomes" id="UP000254337">
    <property type="component" value="Chromosome"/>
</dbReference>
<reference evidence="3 4" key="1">
    <citation type="submission" date="2018-05" db="EMBL/GenBank/DDBJ databases">
        <title>Complete genome sequence of Megasphaera sp. AJH120T, isolated from the ceca of a chicken.</title>
        <authorList>
            <person name="Maki J."/>
            <person name="Looft T."/>
        </authorList>
    </citation>
    <scope>NUCLEOTIDE SEQUENCE [LARGE SCALE GENOMIC DNA]</scope>
    <source>
        <strain evidence="3 4">AJH120</strain>
    </source>
</reference>
<keyword evidence="3" id="KW-0540">Nuclease</keyword>
<gene>
    <name evidence="3" type="ORF">DKB62_09240</name>
</gene>
<feature type="domain" description="Restriction system protein Mrr-like N-terminal" evidence="2">
    <location>
        <begin position="6"/>
        <end position="90"/>
    </location>
</feature>
<dbReference type="InterPro" id="IPR011856">
    <property type="entry name" value="tRNA_endonuc-like_dom_sf"/>
</dbReference>
<dbReference type="PANTHER" id="PTHR30015:SF7">
    <property type="entry name" value="TYPE IV METHYL-DIRECTED RESTRICTION ENZYME ECOKMRR"/>
    <property type="match status" value="1"/>
</dbReference>
<keyword evidence="4" id="KW-1185">Reference proteome</keyword>
<dbReference type="Gene3D" id="3.40.1350.10">
    <property type="match status" value="1"/>
</dbReference>
<dbReference type="REBASE" id="264953">
    <property type="entry name" value="MspAJH120MrrP"/>
</dbReference>
<organism evidence="3 4">
    <name type="scientific">Megasphaera stantonii</name>
    <dbReference type="NCBI Taxonomy" id="2144175"/>
    <lineage>
        <taxon>Bacteria</taxon>
        <taxon>Bacillati</taxon>
        <taxon>Bacillota</taxon>
        <taxon>Negativicutes</taxon>
        <taxon>Veillonellales</taxon>
        <taxon>Veillonellaceae</taxon>
        <taxon>Megasphaera</taxon>
    </lineage>
</organism>
<dbReference type="AlphaFoldDB" id="A0A346B0T9"/>
<name>A0A346B0T9_9FIRM</name>
<dbReference type="SUPFAM" id="SSF52980">
    <property type="entry name" value="Restriction endonuclease-like"/>
    <property type="match status" value="1"/>
</dbReference>
<dbReference type="GO" id="GO:0015666">
    <property type="term" value="F:restriction endodeoxyribonuclease activity"/>
    <property type="evidence" value="ECO:0007669"/>
    <property type="project" value="TreeGrafter"/>
</dbReference>
<sequence length="309" mass="34842">MAIPKYNEFMPTIITCLSDGNRHTTKELITFCANAFQLTEEERQRRLPTGRQSVLANRVGWAKTYLKKAGLIENPVRSTYCLTQRGKEAYQQGVENITVEYLRRFDSFNAFISNDTTQNIVVSNDNTNDEEITKSPQEILENAIKQINHSLADELLTEIMKISSSDFESLVVRLLIKMGYGSMQLNANAVTKKSGDEGIDGIVTADKFGFDSIYIQAKKWNTDTVVSRPEIQKFLGALVGQGATKGVFITTAKFSSGAYEYAKKQLNTKIVLIDGVRLTNLMIEYNLGVSVIESYEIKRIDYDFFNEDI</sequence>
<dbReference type="InterPro" id="IPR025745">
    <property type="entry name" value="Mrr-like_N_dom"/>
</dbReference>
<dbReference type="InterPro" id="IPR007560">
    <property type="entry name" value="Restrct_endonuc_IV_Mrr"/>
</dbReference>
<keyword evidence="3" id="KW-0255">Endonuclease</keyword>
<protein>
    <submittedName>
        <fullName evidence="3">Restriction endonuclease</fullName>
    </submittedName>
</protein>